<dbReference type="Pfam" id="PF02734">
    <property type="entry name" value="Dak2"/>
    <property type="match status" value="1"/>
</dbReference>
<dbReference type="InterPro" id="IPR019986">
    <property type="entry name" value="YloV-like"/>
</dbReference>
<dbReference type="EMBL" id="KC246771">
    <property type="protein sequence ID" value="AHF23671.1"/>
    <property type="molecule type" value="Genomic_DNA"/>
</dbReference>
<dbReference type="InterPro" id="IPR048394">
    <property type="entry name" value="FakA-like_M"/>
</dbReference>
<evidence type="ECO:0000259" key="1">
    <source>
        <dbReference type="PROSITE" id="PS51480"/>
    </source>
</evidence>
<dbReference type="SMART" id="SM01121">
    <property type="entry name" value="Dak1_2"/>
    <property type="match status" value="1"/>
</dbReference>
<proteinExistence type="predicted"/>
<protein>
    <submittedName>
        <fullName evidence="2">Glycerone kinase</fullName>
    </submittedName>
</protein>
<dbReference type="InterPro" id="IPR036117">
    <property type="entry name" value="DhaL_dom_sf"/>
</dbReference>
<dbReference type="SMART" id="SM01120">
    <property type="entry name" value="Dak2"/>
    <property type="match status" value="1"/>
</dbReference>
<dbReference type="AlphaFoldDB" id="W0FG81"/>
<dbReference type="SUPFAM" id="SSF101473">
    <property type="entry name" value="DhaL-like"/>
    <property type="match status" value="1"/>
</dbReference>
<organism evidence="2">
    <name type="scientific">uncultured bacterium Contig1532b</name>
    <dbReference type="NCBI Taxonomy" id="1393450"/>
    <lineage>
        <taxon>Bacteria</taxon>
        <taxon>environmental samples</taxon>
    </lineage>
</organism>
<keyword evidence="2" id="KW-0418">Kinase</keyword>
<accession>W0FG81</accession>
<sequence length="568" mass="62852">MKTMRVDGNVLRAMFENGLENIRCHEEEVNMLNVFPVPDGDTGTNMRLTLEGGLKSAKPAAEANLFLQSLSKGMLYSARGNSGVILSQFFNGLYLELSRCPTVSAAELRNACIRGYRSAYKAVVKPTEGTILTVTRLGIENIRAQIGRRTPVEDMLSMYLAEMKKTLTITPELLDVLKEEGVVDSGAIGYIYIVEGMLKYLYGEKVENKQKSKPAALPEGMSAESSPMIDMEHFNENSVFVDGYCMEFILQMMKGKDYLKNFRLNKFINDMSDFGNSIVAIQDDMRVKVHIHTKKPAKVIETAQAYGEFITFKLENMQVMHNHRNTLKLKEENRKPMAVVAVVNGEGVKSTFRTLGCDAVIDAGPSMNVPAQDFVNEYAGLNADTIVVLPDNKNTILAAVQAEKLYAGEIGEEKMPKIVVLESANIAEGYFAKAMENPSETDVEKRIAQMKSGIEGVSCLAMTRATKAFSNEHVSLSEGDGFVTLDDEVILACPESDFENEWANTLIRGIVEIPDIADKEICVIFRGEGTTDDDEYLLTDKIAEQFPLMDVAVFNGGQSLYSWIIGIA</sequence>
<dbReference type="Gene3D" id="1.25.40.340">
    <property type="match status" value="1"/>
</dbReference>
<reference evidence="2" key="1">
    <citation type="journal article" date="2013" name="PLoS ONE">
        <title>Metagenomic insights into the carbohydrate-active enzymes carried by the microorganisms adhering to solid digesta in the rumen of cows.</title>
        <authorList>
            <person name="Wang L."/>
            <person name="Hatem A."/>
            <person name="Catalyurek U.V."/>
            <person name="Morrison M."/>
            <person name="Yu Z."/>
        </authorList>
    </citation>
    <scope>NUCLEOTIDE SEQUENCE</scope>
</reference>
<feature type="domain" description="DhaL" evidence="1">
    <location>
        <begin position="9"/>
        <end position="199"/>
    </location>
</feature>
<dbReference type="GO" id="GO:0004371">
    <property type="term" value="F:glycerone kinase activity"/>
    <property type="evidence" value="ECO:0007669"/>
    <property type="project" value="InterPro"/>
</dbReference>
<dbReference type="NCBIfam" id="TIGR03599">
    <property type="entry name" value="YloV"/>
    <property type="match status" value="1"/>
</dbReference>
<dbReference type="GO" id="GO:0006071">
    <property type="term" value="P:glycerol metabolic process"/>
    <property type="evidence" value="ECO:0007669"/>
    <property type="project" value="InterPro"/>
</dbReference>
<dbReference type="PROSITE" id="PS51480">
    <property type="entry name" value="DHAL"/>
    <property type="match status" value="1"/>
</dbReference>
<dbReference type="InterPro" id="IPR004007">
    <property type="entry name" value="DhaL_dom"/>
</dbReference>
<dbReference type="Pfam" id="PF21645">
    <property type="entry name" value="FakA-like_M"/>
    <property type="match status" value="1"/>
</dbReference>
<keyword evidence="2" id="KW-0808">Transferase</keyword>
<dbReference type="PANTHER" id="PTHR33434">
    <property type="entry name" value="DEGV DOMAIN-CONTAINING PROTEIN DR_1986-RELATED"/>
    <property type="match status" value="1"/>
</dbReference>
<dbReference type="Pfam" id="PF13684">
    <property type="entry name" value="FakA-like_C"/>
    <property type="match status" value="1"/>
</dbReference>
<dbReference type="PANTHER" id="PTHR33434:SF4">
    <property type="entry name" value="PHOSPHATASE PROTEIN"/>
    <property type="match status" value="1"/>
</dbReference>
<name>W0FG81_9BACT</name>
<dbReference type="InterPro" id="IPR050270">
    <property type="entry name" value="DegV_domain_contain"/>
</dbReference>
<evidence type="ECO:0000313" key="2">
    <source>
        <dbReference type="EMBL" id="AHF23671.1"/>
    </source>
</evidence>
<dbReference type="InterPro" id="IPR033470">
    <property type="entry name" value="FakA-like_C"/>
</dbReference>